<keyword evidence="7" id="KW-0472">Membrane</keyword>
<evidence type="ECO:0000256" key="5">
    <source>
        <dbReference type="ARBA" id="ARBA00023049"/>
    </source>
</evidence>
<feature type="domain" description="Peptidase M48" evidence="8">
    <location>
        <begin position="199"/>
        <end position="393"/>
    </location>
</feature>
<evidence type="ECO:0000256" key="6">
    <source>
        <dbReference type="RuleBase" id="RU003983"/>
    </source>
</evidence>
<keyword evidence="3 6" id="KW-0378">Hydrolase</keyword>
<dbReference type="GO" id="GO:0046872">
    <property type="term" value="F:metal ion binding"/>
    <property type="evidence" value="ECO:0007669"/>
    <property type="project" value="UniProtKB-KW"/>
</dbReference>
<dbReference type="GO" id="GO:0006508">
    <property type="term" value="P:proteolysis"/>
    <property type="evidence" value="ECO:0007669"/>
    <property type="project" value="UniProtKB-KW"/>
</dbReference>
<gene>
    <name evidence="10" type="ORF">MCEL_43370</name>
</gene>
<evidence type="ECO:0000256" key="1">
    <source>
        <dbReference type="ARBA" id="ARBA00022670"/>
    </source>
</evidence>
<feature type="transmembrane region" description="Helical" evidence="7">
    <location>
        <begin position="136"/>
        <end position="157"/>
    </location>
</feature>
<keyword evidence="7" id="KW-1133">Transmembrane helix</keyword>
<accession>A0A7I7RN97</accession>
<evidence type="ECO:0000313" key="11">
    <source>
        <dbReference type="Proteomes" id="UP000466431"/>
    </source>
</evidence>
<evidence type="ECO:0000259" key="9">
    <source>
        <dbReference type="Pfam" id="PF16491"/>
    </source>
</evidence>
<feature type="transmembrane region" description="Helical" evidence="7">
    <location>
        <begin position="88"/>
        <end position="116"/>
    </location>
</feature>
<comment type="similarity">
    <text evidence="6">Belongs to the peptidase M48 family.</text>
</comment>
<dbReference type="AlphaFoldDB" id="A0A7I7RN97"/>
<evidence type="ECO:0000256" key="3">
    <source>
        <dbReference type="ARBA" id="ARBA00022801"/>
    </source>
</evidence>
<dbReference type="Pfam" id="PF16491">
    <property type="entry name" value="Peptidase_M48_N"/>
    <property type="match status" value="1"/>
</dbReference>
<keyword evidence="7" id="KW-0812">Transmembrane</keyword>
<name>A0A7I7RN97_MYCCF</name>
<dbReference type="EMBL" id="AP022591">
    <property type="protein sequence ID" value="BBY46042.1"/>
    <property type="molecule type" value="Genomic_DNA"/>
</dbReference>
<keyword evidence="5 6" id="KW-0482">Metalloprotease</keyword>
<keyword evidence="2" id="KW-0479">Metal-binding</keyword>
<keyword evidence="1 6" id="KW-0645">Protease</keyword>
<evidence type="ECO:0000256" key="2">
    <source>
        <dbReference type="ARBA" id="ARBA00022723"/>
    </source>
</evidence>
<comment type="cofactor">
    <cofactor evidence="6">
        <name>Zn(2+)</name>
        <dbReference type="ChEBI" id="CHEBI:29105"/>
    </cofactor>
    <text evidence="6">Binds 1 zinc ion per subunit.</text>
</comment>
<sequence length="397" mass="44048">MGAALWGASAFLLLRTQVPALDLERLSPASYFSPVELDRIHEFRRVTFWFWIASTLIQLGVLTLLAWRGRRLAFAVRRILRLPPSAHVWCGAAVAASCWFILWLTVLPVGAVRHWWYRRYGLREQDYRAWLGDQALELLVTTVVIVLVVSGMVYLAVRFGRRWWLAGSAAIAVFGLLGVLAQPLVIEPLFNRFTPVGDQNLAARIETLGNRLGVSVESVDVSDASRRTTTANAKVTGIGPTRRVVLYDTVLDGRFTEGEILWVSAHELAHVARGHVWKNVAWFALFATPGLAAIAWITERRGGLRDPAGVPLALVCAFVLSLLVLPAQNSISRRYEAESDWLALRVTNDPASDIATQRRFALTGLNDPDPPAWALFILGTHPTTMQRIAMAKAAEGR</sequence>
<dbReference type="InterPro" id="IPR032456">
    <property type="entry name" value="Peptidase_M48_N"/>
</dbReference>
<keyword evidence="11" id="KW-1185">Reference proteome</keyword>
<dbReference type="KEGG" id="mcee:MCEL_43370"/>
<evidence type="ECO:0000259" key="8">
    <source>
        <dbReference type="Pfam" id="PF01435"/>
    </source>
</evidence>
<dbReference type="Pfam" id="PF01435">
    <property type="entry name" value="Peptidase_M48"/>
    <property type="match status" value="1"/>
</dbReference>
<feature type="transmembrane region" description="Helical" evidence="7">
    <location>
        <begin position="280"/>
        <end position="297"/>
    </location>
</feature>
<dbReference type="RefSeq" id="WP_163689968.1">
    <property type="nucleotide sequence ID" value="NZ_AP022591.1"/>
</dbReference>
<evidence type="ECO:0000256" key="4">
    <source>
        <dbReference type="ARBA" id="ARBA00022833"/>
    </source>
</evidence>
<protein>
    <submittedName>
        <fullName evidence="10">Ste24 endopeptidase</fullName>
    </submittedName>
</protein>
<feature type="transmembrane region" description="Helical" evidence="7">
    <location>
        <begin position="309"/>
        <end position="327"/>
    </location>
</feature>
<dbReference type="GO" id="GO:0004222">
    <property type="term" value="F:metalloendopeptidase activity"/>
    <property type="evidence" value="ECO:0007669"/>
    <property type="project" value="InterPro"/>
</dbReference>
<dbReference type="Gene3D" id="3.30.2010.10">
    <property type="entry name" value="Metalloproteases ('zincins'), catalytic domain"/>
    <property type="match status" value="1"/>
</dbReference>
<keyword evidence="4 6" id="KW-0862">Zinc</keyword>
<evidence type="ECO:0000256" key="7">
    <source>
        <dbReference type="SAM" id="Phobius"/>
    </source>
</evidence>
<feature type="transmembrane region" description="Helical" evidence="7">
    <location>
        <begin position="48"/>
        <end position="67"/>
    </location>
</feature>
<proteinExistence type="inferred from homology"/>
<dbReference type="PANTHER" id="PTHR10120">
    <property type="entry name" value="CAAX PRENYL PROTEASE 1"/>
    <property type="match status" value="1"/>
</dbReference>
<dbReference type="Proteomes" id="UP000466431">
    <property type="component" value="Chromosome"/>
</dbReference>
<organism evidence="10 11">
    <name type="scientific">Mycolicibacterium celeriflavum</name>
    <name type="common">Mycobacterium celeriflavum</name>
    <dbReference type="NCBI Taxonomy" id="1249101"/>
    <lineage>
        <taxon>Bacteria</taxon>
        <taxon>Bacillati</taxon>
        <taxon>Actinomycetota</taxon>
        <taxon>Actinomycetes</taxon>
        <taxon>Mycobacteriales</taxon>
        <taxon>Mycobacteriaceae</taxon>
        <taxon>Mycolicibacterium</taxon>
    </lineage>
</organism>
<evidence type="ECO:0000313" key="10">
    <source>
        <dbReference type="EMBL" id="BBY46042.1"/>
    </source>
</evidence>
<feature type="domain" description="CAAX prenyl protease 1 N-terminal" evidence="9">
    <location>
        <begin position="44"/>
        <end position="192"/>
    </location>
</feature>
<dbReference type="InterPro" id="IPR001915">
    <property type="entry name" value="Peptidase_M48"/>
</dbReference>
<reference evidence="10 11" key="1">
    <citation type="journal article" date="2019" name="Emerg. Microbes Infect.">
        <title>Comprehensive subspecies identification of 175 nontuberculous mycobacteria species based on 7547 genomic profiles.</title>
        <authorList>
            <person name="Matsumoto Y."/>
            <person name="Kinjo T."/>
            <person name="Motooka D."/>
            <person name="Nabeya D."/>
            <person name="Jung N."/>
            <person name="Uechi K."/>
            <person name="Horii T."/>
            <person name="Iida T."/>
            <person name="Fujita J."/>
            <person name="Nakamura S."/>
        </authorList>
    </citation>
    <scope>NUCLEOTIDE SEQUENCE [LARGE SCALE GENOMIC DNA]</scope>
    <source>
        <strain evidence="10 11">JCM 18439</strain>
    </source>
</reference>
<feature type="transmembrane region" description="Helical" evidence="7">
    <location>
        <begin position="164"/>
        <end position="186"/>
    </location>
</feature>